<feature type="region of interest" description="Disordered" evidence="1">
    <location>
        <begin position="272"/>
        <end position="294"/>
    </location>
</feature>
<organism evidence="3 4">
    <name type="scientific">Conoideocrella luteorostrata</name>
    <dbReference type="NCBI Taxonomy" id="1105319"/>
    <lineage>
        <taxon>Eukaryota</taxon>
        <taxon>Fungi</taxon>
        <taxon>Dikarya</taxon>
        <taxon>Ascomycota</taxon>
        <taxon>Pezizomycotina</taxon>
        <taxon>Sordariomycetes</taxon>
        <taxon>Hypocreomycetidae</taxon>
        <taxon>Hypocreales</taxon>
        <taxon>Clavicipitaceae</taxon>
        <taxon>Conoideocrella</taxon>
    </lineage>
</organism>
<sequence>MRSGTVAVVCCLLTVAQAAPRLFGQSVQDVERDNAQRQPAQQKAAADTVANGLYVRSHKWGNAKAAQNWQDDTQMASLPEGCPTASVVLSTTTRDVTVYVTPTAQTTEPCPDETPAPATSTEPCEDEITTTSELCPDETTPSLRNSTMPVKSSASPTSEPCPDESVMSNTTAPVVTIANSTAIRTVPTSMSTGPRTTVVVHMTKNMTMTSEPCPDDTPSPTTASTEPCEETTWTSTRATTRTFQVTPFSTTRMTTTQTTTCVIDTAMTPVTKSTMTSTPTASHPPTKTICEHDNQTGTPDKDTSYCGVKGQPAGVYFIAEFIEERSGVPVTEEGCYQFCDSVMEDTMGCQSYRFYLNELGAPRCDLYGMPVSHVIKDLDNNQAGKFYDLTCGCPTNQEWHNKMPAEHQAAQMSNKGNGIGNGNNKNSSAANSANQKYATTPAALAPAAAPKKEGGLLNLKLGPLSLGL</sequence>
<feature type="region of interest" description="Disordered" evidence="1">
    <location>
        <begin position="105"/>
        <end position="167"/>
    </location>
</feature>
<proteinExistence type="predicted"/>
<evidence type="ECO:0000256" key="2">
    <source>
        <dbReference type="SAM" id="SignalP"/>
    </source>
</evidence>
<feature type="region of interest" description="Disordered" evidence="1">
    <location>
        <begin position="406"/>
        <end position="435"/>
    </location>
</feature>
<gene>
    <name evidence="3" type="ORF">QQS21_003428</name>
</gene>
<evidence type="ECO:0000313" key="3">
    <source>
        <dbReference type="EMBL" id="KAK2606145.1"/>
    </source>
</evidence>
<keyword evidence="2" id="KW-0732">Signal</keyword>
<dbReference type="EMBL" id="JASWJB010000045">
    <property type="protein sequence ID" value="KAK2606145.1"/>
    <property type="molecule type" value="Genomic_DNA"/>
</dbReference>
<keyword evidence="4" id="KW-1185">Reference proteome</keyword>
<feature type="compositionally biased region" description="Low complexity" evidence="1">
    <location>
        <begin position="209"/>
        <end position="234"/>
    </location>
</feature>
<evidence type="ECO:0000313" key="4">
    <source>
        <dbReference type="Proteomes" id="UP001251528"/>
    </source>
</evidence>
<feature type="compositionally biased region" description="Polar residues" evidence="1">
    <location>
        <begin position="272"/>
        <end position="285"/>
    </location>
</feature>
<feature type="signal peptide" evidence="2">
    <location>
        <begin position="1"/>
        <end position="18"/>
    </location>
</feature>
<name>A0AAJ0CW40_9HYPO</name>
<evidence type="ECO:0008006" key="5">
    <source>
        <dbReference type="Google" id="ProtNLM"/>
    </source>
</evidence>
<feature type="compositionally biased region" description="Polar residues" evidence="1">
    <location>
        <begin position="129"/>
        <end position="158"/>
    </location>
</feature>
<feature type="chain" id="PRO_5042524209" description="Apple domain-containing protein" evidence="2">
    <location>
        <begin position="19"/>
        <end position="468"/>
    </location>
</feature>
<comment type="caution">
    <text evidence="3">The sequence shown here is derived from an EMBL/GenBank/DDBJ whole genome shotgun (WGS) entry which is preliminary data.</text>
</comment>
<feature type="region of interest" description="Disordered" evidence="1">
    <location>
        <begin position="208"/>
        <end position="234"/>
    </location>
</feature>
<dbReference type="AlphaFoldDB" id="A0AAJ0CW40"/>
<evidence type="ECO:0000256" key="1">
    <source>
        <dbReference type="SAM" id="MobiDB-lite"/>
    </source>
</evidence>
<dbReference type="Proteomes" id="UP001251528">
    <property type="component" value="Unassembled WGS sequence"/>
</dbReference>
<protein>
    <recommendedName>
        <fullName evidence="5">Apple domain-containing protein</fullName>
    </recommendedName>
</protein>
<reference evidence="3" key="1">
    <citation type="submission" date="2023-06" db="EMBL/GenBank/DDBJ databases">
        <title>Conoideocrella luteorostrata (Hypocreales: Clavicipitaceae), a potential biocontrol fungus for elongate hemlock scale in United States Christmas tree production areas.</title>
        <authorList>
            <person name="Barrett H."/>
            <person name="Lovett B."/>
            <person name="Macias A.M."/>
            <person name="Stajich J.E."/>
            <person name="Kasson M.T."/>
        </authorList>
    </citation>
    <scope>NUCLEOTIDE SEQUENCE</scope>
    <source>
        <strain evidence="3">ARSEF 14590</strain>
    </source>
</reference>
<accession>A0AAJ0CW40</accession>
<feature type="compositionally biased region" description="Low complexity" evidence="1">
    <location>
        <begin position="422"/>
        <end position="435"/>
    </location>
</feature>